<evidence type="ECO:0000256" key="2">
    <source>
        <dbReference type="SAM" id="MobiDB-lite"/>
    </source>
</evidence>
<dbReference type="CDD" id="cd15489">
    <property type="entry name" value="PHD_SF"/>
    <property type="match status" value="1"/>
</dbReference>
<feature type="region of interest" description="Disordered" evidence="2">
    <location>
        <begin position="60"/>
        <end position="96"/>
    </location>
</feature>
<dbReference type="Gene3D" id="3.30.40.10">
    <property type="entry name" value="Zinc/RING finger domain, C3HC4 (zinc finger)"/>
    <property type="match status" value="1"/>
</dbReference>
<feature type="coiled-coil region" evidence="1">
    <location>
        <begin position="136"/>
        <end position="163"/>
    </location>
</feature>
<evidence type="ECO:0008006" key="5">
    <source>
        <dbReference type="Google" id="ProtNLM"/>
    </source>
</evidence>
<dbReference type="AlphaFoldDB" id="A0A6V7J1Q7"/>
<organism evidence="3">
    <name type="scientific">Bracon brevicornis</name>
    <dbReference type="NCBI Taxonomy" id="1563983"/>
    <lineage>
        <taxon>Eukaryota</taxon>
        <taxon>Metazoa</taxon>
        <taxon>Ecdysozoa</taxon>
        <taxon>Arthropoda</taxon>
        <taxon>Hexapoda</taxon>
        <taxon>Insecta</taxon>
        <taxon>Pterygota</taxon>
        <taxon>Neoptera</taxon>
        <taxon>Endopterygota</taxon>
        <taxon>Hymenoptera</taxon>
        <taxon>Apocrita</taxon>
        <taxon>Ichneumonoidea</taxon>
        <taxon>Braconidae</taxon>
        <taxon>Braconinae</taxon>
        <taxon>Bracon</taxon>
    </lineage>
</organism>
<feature type="compositionally biased region" description="Low complexity" evidence="2">
    <location>
        <begin position="78"/>
        <end position="96"/>
    </location>
</feature>
<accession>A0A6V7J1Q7</accession>
<proteinExistence type="predicted"/>
<evidence type="ECO:0000313" key="4">
    <source>
        <dbReference type="EMBL" id="CAD1567200.1"/>
    </source>
</evidence>
<keyword evidence="1" id="KW-0175">Coiled coil</keyword>
<dbReference type="InterPro" id="IPR013083">
    <property type="entry name" value="Znf_RING/FYVE/PHD"/>
</dbReference>
<feature type="compositionally biased region" description="Low complexity" evidence="2">
    <location>
        <begin position="263"/>
        <end position="278"/>
    </location>
</feature>
<dbReference type="EMBL" id="CADCXW020000327">
    <property type="protein sequence ID" value="CAD1567200.1"/>
    <property type="molecule type" value="Genomic_DNA"/>
</dbReference>
<reference evidence="3" key="1">
    <citation type="submission" date="2020-07" db="EMBL/GenBank/DDBJ databases">
        <authorList>
            <person name="Ferguson B K."/>
        </authorList>
    </citation>
    <scope>NUCLEOTIDE SEQUENCE</scope>
    <source>
        <strain evidence="3">L06</strain>
    </source>
</reference>
<evidence type="ECO:0000256" key="1">
    <source>
        <dbReference type="SAM" id="Coils"/>
    </source>
</evidence>
<gene>
    <name evidence="3" type="ORF">BBRV_LOCUS41465</name>
    <name evidence="4" type="ORF">BBRV_LOCUS87909</name>
</gene>
<protein>
    <recommendedName>
        <fullName evidence="5">PHD-type domain-containing protein</fullName>
    </recommendedName>
</protein>
<feature type="region of interest" description="Disordered" evidence="2">
    <location>
        <begin position="257"/>
        <end position="278"/>
    </location>
</feature>
<dbReference type="InterPro" id="IPR011011">
    <property type="entry name" value="Znf_FYVE_PHD"/>
</dbReference>
<sequence>MPGAVAKVCYTCKKEKKANNSKLVECAVCLNSYHPLCTSLTSVTTEGGRIRRCPSCQSLSDTPNKTMKNETLRPRTGSTTSNSPRPLSPLSLPVPSTPAEIPTSALELIMSKLSILDIITTDLTAMKSSLSVLDQIPVLIEELKDVRERITNLEENQRALRADVDALASGSGVQSPDMANRLRGLEESQSQAIDRCSSLENAVSRLSLERARQSAELTITGMKFDEEKTDIKRLALAVIRSVFPPMQPNFIVSARLMRRKSKPSSPSSSSSTTTASQRSPMLAVTLLSPVLVKEVLQAKRKVGKLHTNALDPTVLMEAGLTTPLMPTLININEMLPPEIHQLRNAAFIECRGRNYISFVQDGSVYVKKKKEDTPTLITSVEQLNNFCEG</sequence>
<dbReference type="EMBL" id="CADCXW020000012">
    <property type="protein sequence ID" value="CAD1546386.1"/>
    <property type="molecule type" value="Genomic_DNA"/>
</dbReference>
<dbReference type="SUPFAM" id="SSF57903">
    <property type="entry name" value="FYVE/PHD zinc finger"/>
    <property type="match status" value="1"/>
</dbReference>
<evidence type="ECO:0000313" key="3">
    <source>
        <dbReference type="EMBL" id="CAD1546386.1"/>
    </source>
</evidence>
<name>A0A6V7J1Q7_9HYME</name>